<reference evidence="1 2" key="1">
    <citation type="submission" date="2024-02" db="EMBL/GenBank/DDBJ databases">
        <title>Whole genome sequencing of Parabacteroides sp. AD58.</title>
        <authorList>
            <person name="Chaplin A.V."/>
            <person name="Pikina A.P."/>
            <person name="Sokolova S.R."/>
            <person name="Korostin D.O."/>
            <person name="Efimov B.A."/>
        </authorList>
    </citation>
    <scope>NUCLEOTIDE SEQUENCE [LARGE SCALE GENOMIC DNA]</scope>
    <source>
        <strain evidence="1 2">AD58</strain>
    </source>
</reference>
<keyword evidence="2" id="KW-1185">Reference proteome</keyword>
<proteinExistence type="predicted"/>
<dbReference type="Proteomes" id="UP001320603">
    <property type="component" value="Chromosome"/>
</dbReference>
<evidence type="ECO:0000313" key="1">
    <source>
        <dbReference type="EMBL" id="WWV67744.1"/>
    </source>
</evidence>
<protein>
    <submittedName>
        <fullName evidence="1">DUF6261 family protein</fullName>
    </submittedName>
</protein>
<name>A0ABZ2IP16_9BACT</name>
<dbReference type="EMBL" id="CP146284">
    <property type="protein sequence ID" value="WWV67744.1"/>
    <property type="molecule type" value="Genomic_DNA"/>
</dbReference>
<sequence>MATMLKPNEINLARLNNAEFTFFAGQICTYVNEGTVEALHVPQETYSAFSANYDKLIDLVDQSRIASETARITELDKQVDDLLSYFFSTVKTGCNHPIEVKRTAAQALQNVMKPYFGAQSLPQRQQVQTVDGLLKDLKKDENKAHLTALGLSEELVYLEEMNAEYKSLIESRAANQMANPVESAKPIRMEMYDQYDEIVTTAWAFSIASPSDVLTAFITKVNKLIADTNQAYNQRMAERKKSTEENKA</sequence>
<dbReference type="InterPro" id="IPR046228">
    <property type="entry name" value="DUF6261"/>
</dbReference>
<dbReference type="Pfam" id="PF19775">
    <property type="entry name" value="DUF6261"/>
    <property type="match status" value="1"/>
</dbReference>
<evidence type="ECO:0000313" key="2">
    <source>
        <dbReference type="Proteomes" id="UP001320603"/>
    </source>
</evidence>
<dbReference type="RefSeq" id="WP_251967996.1">
    <property type="nucleotide sequence ID" value="NZ_CP146284.1"/>
</dbReference>
<gene>
    <name evidence="1" type="ORF">NEE14_007265</name>
</gene>
<accession>A0ABZ2IP16</accession>
<organism evidence="1 2">
    <name type="scientific">Parabacteroides absconsus</name>
    <dbReference type="NCBI Taxonomy" id="2951805"/>
    <lineage>
        <taxon>Bacteria</taxon>
        <taxon>Pseudomonadati</taxon>
        <taxon>Bacteroidota</taxon>
        <taxon>Bacteroidia</taxon>
        <taxon>Bacteroidales</taxon>
        <taxon>Tannerellaceae</taxon>
        <taxon>Parabacteroides</taxon>
    </lineage>
</organism>